<dbReference type="EMBL" id="CACVBS010000036">
    <property type="protein sequence ID" value="CAA7262479.1"/>
    <property type="molecule type" value="Genomic_DNA"/>
</dbReference>
<comment type="caution">
    <text evidence="1">The sequence shown here is derived from an EMBL/GenBank/DDBJ whole genome shotgun (WGS) entry which is preliminary data.</text>
</comment>
<keyword evidence="2" id="KW-1185">Reference proteome</keyword>
<evidence type="ECO:0000313" key="1">
    <source>
        <dbReference type="EMBL" id="CAA7262479.1"/>
    </source>
</evidence>
<protein>
    <submittedName>
        <fullName evidence="1">Uncharacterized protein</fullName>
    </submittedName>
</protein>
<reference evidence="1 2" key="1">
    <citation type="submission" date="2020-01" db="EMBL/GenBank/DDBJ databases">
        <authorList>
            <person name="Gupta K D."/>
        </authorList>
    </citation>
    <scope>NUCLEOTIDE SEQUENCE [LARGE SCALE GENOMIC DNA]</scope>
</reference>
<dbReference type="AlphaFoldDB" id="A0A8S0XH93"/>
<sequence length="135" mass="15050">MPKKMRVPALPRFFSALESVSFTMHPPNPHSEPLLSEVPSFSFFDFHSFLTLYLQNTNQPLALITSWNPVFTASPLSSSISLHEMPQGVGRQGSRRLAIRLMTDHDRTQTLQQSSLVSTSGAALQHFGQGVFRPP</sequence>
<evidence type="ECO:0000313" key="2">
    <source>
        <dbReference type="Proteomes" id="UP000467700"/>
    </source>
</evidence>
<dbReference type="Proteomes" id="UP000467700">
    <property type="component" value="Unassembled WGS sequence"/>
</dbReference>
<accession>A0A8S0XH93</accession>
<name>A0A8S0XH93_CYCAE</name>
<organism evidence="1 2">
    <name type="scientific">Cyclocybe aegerita</name>
    <name type="common">Black poplar mushroom</name>
    <name type="synonym">Agrocybe aegerita</name>
    <dbReference type="NCBI Taxonomy" id="1973307"/>
    <lineage>
        <taxon>Eukaryota</taxon>
        <taxon>Fungi</taxon>
        <taxon>Dikarya</taxon>
        <taxon>Basidiomycota</taxon>
        <taxon>Agaricomycotina</taxon>
        <taxon>Agaricomycetes</taxon>
        <taxon>Agaricomycetidae</taxon>
        <taxon>Agaricales</taxon>
        <taxon>Agaricineae</taxon>
        <taxon>Bolbitiaceae</taxon>
        <taxon>Cyclocybe</taxon>
    </lineage>
</organism>
<proteinExistence type="predicted"/>
<gene>
    <name evidence="1" type="ORF">AAE3_LOCUS4870</name>
</gene>